<feature type="region of interest" description="Disordered" evidence="6">
    <location>
        <begin position="351"/>
        <end position="439"/>
    </location>
</feature>
<feature type="transmembrane region" description="Helical" evidence="7">
    <location>
        <begin position="298"/>
        <end position="324"/>
    </location>
</feature>
<evidence type="ECO:0000313" key="10">
    <source>
        <dbReference type="Proteomes" id="UP000294847"/>
    </source>
</evidence>
<gene>
    <name evidence="9" type="ORF">PoMZ_13283</name>
</gene>
<evidence type="ECO:0000313" key="9">
    <source>
        <dbReference type="EMBL" id="QBZ66310.1"/>
    </source>
</evidence>
<feature type="transmembrane region" description="Helical" evidence="7">
    <location>
        <begin position="231"/>
        <end position="251"/>
    </location>
</feature>
<feature type="region of interest" description="Disordered" evidence="6">
    <location>
        <begin position="29"/>
        <end position="48"/>
    </location>
</feature>
<dbReference type="EMBL" id="CP034210">
    <property type="protein sequence ID" value="QBZ66310.1"/>
    <property type="molecule type" value="Genomic_DNA"/>
</dbReference>
<keyword evidence="4 7" id="KW-0472">Membrane</keyword>
<evidence type="ECO:0000256" key="5">
    <source>
        <dbReference type="ARBA" id="ARBA00038359"/>
    </source>
</evidence>
<feature type="transmembrane region" description="Helical" evidence="7">
    <location>
        <begin position="263"/>
        <end position="283"/>
    </location>
</feature>
<dbReference type="Pfam" id="PF20684">
    <property type="entry name" value="Fung_rhodopsin"/>
    <property type="match status" value="1"/>
</dbReference>
<accession>A0A4P7NUZ9</accession>
<dbReference type="InterPro" id="IPR052337">
    <property type="entry name" value="SAT4-like"/>
</dbReference>
<dbReference type="AlphaFoldDB" id="A0A4P7NUZ9"/>
<comment type="similarity">
    <text evidence="5">Belongs to the SAT4 family.</text>
</comment>
<sequence>MSSRNMPNDSDPLVVANFFFFGSIFPGANRRNPQSSPPSENAGGRRPPGPGEWKGWPWDFSSFPHEDFGPQVNYAIWMMTALSAVFLALRVYCKFLRHKGLWWDDHVLIISWISLVAQTALISFNVSIGYGQHIWDFNPKDLQTFLLMSNSSGFFSILAAMLSKTSFAITVLRISEGWTRRFVWFIIITINATLGFAALATYVQCTPTEKLWRPMLQGTCWPKEFIIDYNIFTAAYSGAMDIVLALLPWRIIWKLTINKKEKLGVMVAMSMGIFAGAISFAKIEQLPAINKSDLIHGLWLSILGTAEAAMTIIAASIPVLRALVHHNSLQRHPAPARFVNNTDMLYAGGTNLGRNSTTITSRSRSITPPSRGLFNNQQMQYQPHHHHHHHHYQQQQQQQYQSQHDLDPPSRFQHFRRDSSSSTRSWAQRLHVSRRRESPDEEWFYRLEAGRPPPMGKIEVAEEVSVQFEDSGIRPVARVERKGKAGSRGGGYDARSQQPDLERQAPQHWGPLKQQDLDARRGSFDNKAPVLDEEASACWHAPRSTLPRHQLEEVSKAPGETVTMFDTATIYWPPLARQVWLGFQPPKRQTATRYGVRKSPGSR</sequence>
<evidence type="ECO:0000256" key="2">
    <source>
        <dbReference type="ARBA" id="ARBA00022692"/>
    </source>
</evidence>
<feature type="compositionally biased region" description="Low complexity" evidence="6">
    <location>
        <begin position="356"/>
        <end position="382"/>
    </location>
</feature>
<evidence type="ECO:0000256" key="3">
    <source>
        <dbReference type="ARBA" id="ARBA00022989"/>
    </source>
</evidence>
<feature type="region of interest" description="Disordered" evidence="6">
    <location>
        <begin position="478"/>
        <end position="510"/>
    </location>
</feature>
<protein>
    <recommendedName>
        <fullName evidence="8">Rhodopsin domain-containing protein</fullName>
    </recommendedName>
</protein>
<feature type="transmembrane region" description="Helical" evidence="7">
    <location>
        <begin position="107"/>
        <end position="130"/>
    </location>
</feature>
<evidence type="ECO:0000256" key="1">
    <source>
        <dbReference type="ARBA" id="ARBA00004141"/>
    </source>
</evidence>
<feature type="compositionally biased region" description="Basic residues" evidence="6">
    <location>
        <begin position="383"/>
        <end position="392"/>
    </location>
</feature>
<proteinExistence type="inferred from homology"/>
<feature type="domain" description="Rhodopsin" evidence="8">
    <location>
        <begin position="89"/>
        <end position="325"/>
    </location>
</feature>
<evidence type="ECO:0000256" key="7">
    <source>
        <dbReference type="SAM" id="Phobius"/>
    </source>
</evidence>
<feature type="transmembrane region" description="Helical" evidence="7">
    <location>
        <begin position="12"/>
        <end position="28"/>
    </location>
</feature>
<dbReference type="Proteomes" id="UP000294847">
    <property type="component" value="Chromosome 7"/>
</dbReference>
<reference evidence="9 10" key="1">
    <citation type="journal article" date="2019" name="Mol. Biol. Evol.">
        <title>Blast fungal genomes show frequent chromosomal changes, gene gains and losses, and effector gene turnover.</title>
        <authorList>
            <person name="Gomez Luciano L.B."/>
            <person name="Jason Tsai I."/>
            <person name="Chuma I."/>
            <person name="Tosa Y."/>
            <person name="Chen Y.H."/>
            <person name="Li J.Y."/>
            <person name="Li M.Y."/>
            <person name="Jade Lu M.Y."/>
            <person name="Nakayashiki H."/>
            <person name="Li W.H."/>
        </authorList>
    </citation>
    <scope>NUCLEOTIDE SEQUENCE [LARGE SCALE GENOMIC DNA]</scope>
    <source>
        <strain evidence="9">MZ5-1-6</strain>
    </source>
</reference>
<dbReference type="PANTHER" id="PTHR33048">
    <property type="entry name" value="PTH11-LIKE INTEGRAL MEMBRANE PROTEIN (AFU_ORTHOLOGUE AFUA_5G11245)"/>
    <property type="match status" value="1"/>
</dbReference>
<comment type="subcellular location">
    <subcellularLocation>
        <location evidence="1">Membrane</location>
        <topology evidence="1">Multi-pass membrane protein</topology>
    </subcellularLocation>
</comment>
<keyword evidence="3 7" id="KW-1133">Transmembrane helix</keyword>
<evidence type="ECO:0000256" key="4">
    <source>
        <dbReference type="ARBA" id="ARBA00023136"/>
    </source>
</evidence>
<feature type="compositionally biased region" description="Low complexity" evidence="6">
    <location>
        <begin position="393"/>
        <end position="403"/>
    </location>
</feature>
<dbReference type="InterPro" id="IPR049326">
    <property type="entry name" value="Rhodopsin_dom_fungi"/>
</dbReference>
<organism evidence="9 10">
    <name type="scientific">Pyricularia oryzae</name>
    <name type="common">Rice blast fungus</name>
    <name type="synonym">Magnaporthe oryzae</name>
    <dbReference type="NCBI Taxonomy" id="318829"/>
    <lineage>
        <taxon>Eukaryota</taxon>
        <taxon>Fungi</taxon>
        <taxon>Dikarya</taxon>
        <taxon>Ascomycota</taxon>
        <taxon>Pezizomycotina</taxon>
        <taxon>Sordariomycetes</taxon>
        <taxon>Sordariomycetidae</taxon>
        <taxon>Magnaporthales</taxon>
        <taxon>Pyriculariaceae</taxon>
        <taxon>Pyricularia</taxon>
    </lineage>
</organism>
<feature type="transmembrane region" description="Helical" evidence="7">
    <location>
        <begin position="74"/>
        <end position="95"/>
    </location>
</feature>
<evidence type="ECO:0000259" key="8">
    <source>
        <dbReference type="Pfam" id="PF20684"/>
    </source>
</evidence>
<dbReference type="GO" id="GO:0016020">
    <property type="term" value="C:membrane"/>
    <property type="evidence" value="ECO:0007669"/>
    <property type="project" value="UniProtKB-SubCell"/>
</dbReference>
<evidence type="ECO:0000256" key="6">
    <source>
        <dbReference type="SAM" id="MobiDB-lite"/>
    </source>
</evidence>
<feature type="transmembrane region" description="Helical" evidence="7">
    <location>
        <begin position="182"/>
        <end position="203"/>
    </location>
</feature>
<name>A0A4P7NUZ9_PYROR</name>
<dbReference type="PANTHER" id="PTHR33048:SF42">
    <property type="entry name" value="INTEGRAL MEMBRANE PROTEIN"/>
    <property type="match status" value="1"/>
</dbReference>
<keyword evidence="2 7" id="KW-0812">Transmembrane</keyword>